<dbReference type="Pfam" id="PF25917">
    <property type="entry name" value="BSH_RND"/>
    <property type="match status" value="1"/>
</dbReference>
<dbReference type="Gene3D" id="1.10.287.470">
    <property type="entry name" value="Helix hairpin bin"/>
    <property type="match status" value="1"/>
</dbReference>
<evidence type="ECO:0000256" key="3">
    <source>
        <dbReference type="ARBA" id="ARBA00022448"/>
    </source>
</evidence>
<protein>
    <submittedName>
        <fullName evidence="10">Efflux RND transporter periplasmic adaptor subunit</fullName>
    </submittedName>
</protein>
<dbReference type="SUPFAM" id="SSF111369">
    <property type="entry name" value="HlyD-like secretion proteins"/>
    <property type="match status" value="1"/>
</dbReference>
<feature type="chain" id="PRO_5023910369" evidence="6">
    <location>
        <begin position="27"/>
        <end position="365"/>
    </location>
</feature>
<evidence type="ECO:0000259" key="7">
    <source>
        <dbReference type="Pfam" id="PF25876"/>
    </source>
</evidence>
<reference evidence="10 11" key="1">
    <citation type="submission" date="2019-08" db="EMBL/GenBank/DDBJ databases">
        <title>Whole-genome Sequencing of e-waste polymer degrading bacterium Pseudomonas sp. strain PE08.</title>
        <authorList>
            <person name="Kirdat K."/>
            <person name="Debbarma P."/>
            <person name="Narawade N."/>
            <person name="Suyal D."/>
            <person name="Thorat V."/>
            <person name="Shouche Y."/>
            <person name="Goel R."/>
            <person name="Yadav A."/>
        </authorList>
    </citation>
    <scope>NUCLEOTIDE SEQUENCE [LARGE SCALE GENOMIC DNA]</scope>
    <source>
        <strain evidence="10 11">PE08</strain>
    </source>
</reference>
<dbReference type="RefSeq" id="WP_151132329.1">
    <property type="nucleotide sequence ID" value="NZ_CP043311.1"/>
</dbReference>
<keyword evidence="4 5" id="KW-0175">Coiled coil</keyword>
<evidence type="ECO:0000259" key="9">
    <source>
        <dbReference type="Pfam" id="PF25967"/>
    </source>
</evidence>
<dbReference type="InterPro" id="IPR058625">
    <property type="entry name" value="MdtA-like_BSH"/>
</dbReference>
<dbReference type="InterPro" id="IPR006143">
    <property type="entry name" value="RND_pump_MFP"/>
</dbReference>
<feature type="domain" description="Multidrug resistance protein MdtA-like alpha-helical hairpin" evidence="7">
    <location>
        <begin position="105"/>
        <end position="164"/>
    </location>
</feature>
<dbReference type="AlphaFoldDB" id="A0A5J6QJ16"/>
<dbReference type="PROSITE" id="PS51257">
    <property type="entry name" value="PROKAR_LIPOPROTEIN"/>
    <property type="match status" value="1"/>
</dbReference>
<comment type="similarity">
    <text evidence="2">Belongs to the membrane fusion protein (MFP) (TC 8.A.1) family.</text>
</comment>
<dbReference type="Gene3D" id="2.40.50.100">
    <property type="match status" value="1"/>
</dbReference>
<dbReference type="Pfam" id="PF25876">
    <property type="entry name" value="HH_MFP_RND"/>
    <property type="match status" value="1"/>
</dbReference>
<proteinExistence type="inferred from homology"/>
<dbReference type="Gene3D" id="2.40.420.20">
    <property type="match status" value="1"/>
</dbReference>
<feature type="domain" description="Multidrug resistance protein MdtA-like barrel-sandwich hybrid" evidence="8">
    <location>
        <begin position="64"/>
        <end position="197"/>
    </location>
</feature>
<evidence type="ECO:0000256" key="1">
    <source>
        <dbReference type="ARBA" id="ARBA00004196"/>
    </source>
</evidence>
<evidence type="ECO:0000256" key="5">
    <source>
        <dbReference type="SAM" id="Coils"/>
    </source>
</evidence>
<organism evidence="10 11">
    <name type="scientific">Metapseudomonas lalkuanensis</name>
    <dbReference type="NCBI Taxonomy" id="2604832"/>
    <lineage>
        <taxon>Bacteria</taxon>
        <taxon>Pseudomonadati</taxon>
        <taxon>Pseudomonadota</taxon>
        <taxon>Gammaproteobacteria</taxon>
        <taxon>Pseudomonadales</taxon>
        <taxon>Pseudomonadaceae</taxon>
        <taxon>Metapseudomonas</taxon>
    </lineage>
</organism>
<keyword evidence="11" id="KW-1185">Reference proteome</keyword>
<dbReference type="GO" id="GO:0015562">
    <property type="term" value="F:efflux transmembrane transporter activity"/>
    <property type="evidence" value="ECO:0007669"/>
    <property type="project" value="TreeGrafter"/>
</dbReference>
<comment type="subcellular location">
    <subcellularLocation>
        <location evidence="1">Cell envelope</location>
    </subcellularLocation>
</comment>
<evidence type="ECO:0000259" key="8">
    <source>
        <dbReference type="Pfam" id="PF25917"/>
    </source>
</evidence>
<evidence type="ECO:0000313" key="10">
    <source>
        <dbReference type="EMBL" id="QEY61785.1"/>
    </source>
</evidence>
<dbReference type="EMBL" id="CP043311">
    <property type="protein sequence ID" value="QEY61785.1"/>
    <property type="molecule type" value="Genomic_DNA"/>
</dbReference>
<dbReference type="InterPro" id="IPR058627">
    <property type="entry name" value="MdtA-like_C"/>
</dbReference>
<evidence type="ECO:0000256" key="6">
    <source>
        <dbReference type="SAM" id="SignalP"/>
    </source>
</evidence>
<dbReference type="Pfam" id="PF25967">
    <property type="entry name" value="RND-MFP_C"/>
    <property type="match status" value="1"/>
</dbReference>
<dbReference type="GO" id="GO:1990281">
    <property type="term" value="C:efflux pump complex"/>
    <property type="evidence" value="ECO:0007669"/>
    <property type="project" value="TreeGrafter"/>
</dbReference>
<gene>
    <name evidence="10" type="ORF">FXN65_06825</name>
</gene>
<evidence type="ECO:0000313" key="11">
    <source>
        <dbReference type="Proteomes" id="UP000327179"/>
    </source>
</evidence>
<dbReference type="PANTHER" id="PTHR30469">
    <property type="entry name" value="MULTIDRUG RESISTANCE PROTEIN MDTA"/>
    <property type="match status" value="1"/>
</dbReference>
<keyword evidence="3" id="KW-0813">Transport</keyword>
<keyword evidence="6" id="KW-0732">Signal</keyword>
<dbReference type="PANTHER" id="PTHR30469:SF18">
    <property type="entry name" value="RESISTANCE-NODULATION-CELL DIVISION (RND) EFFLUX MEMBRANE FUSION PROTEIN-RELATED"/>
    <property type="match status" value="1"/>
</dbReference>
<dbReference type="Gene3D" id="2.40.30.170">
    <property type="match status" value="1"/>
</dbReference>
<feature type="signal peptide" evidence="6">
    <location>
        <begin position="1"/>
        <end position="26"/>
    </location>
</feature>
<accession>A0A5J6QJ16</accession>
<evidence type="ECO:0000256" key="2">
    <source>
        <dbReference type="ARBA" id="ARBA00009477"/>
    </source>
</evidence>
<feature type="coiled-coil region" evidence="5">
    <location>
        <begin position="95"/>
        <end position="167"/>
    </location>
</feature>
<dbReference type="NCBIfam" id="TIGR01730">
    <property type="entry name" value="RND_mfp"/>
    <property type="match status" value="1"/>
</dbReference>
<evidence type="ECO:0000256" key="4">
    <source>
        <dbReference type="ARBA" id="ARBA00023054"/>
    </source>
</evidence>
<sequence>MNRPHLALLALIPVALVALSGCNSQADTSVSAPQPRAVLATDVQAASQQDALYTGVVAARTASDLGFRVGGKVIARKVDPGTRVKRGDVLLVLDNTDFELALRAARNRVTAAEAELRQARDDEARYRRLSGTGAVSRQIYDQANTRLRVAQAEQAAATSEAAQVENRRTYSTLQADADGVITDVRVDRGQVVAEGQIVASLAHDGAREAVIDIPETQRALANHPARAYPYGASADAVPATLRELSAAADATTRTFRARYTLGGDSAALAIGSTVTLQLDGAAHQQLVRVPLGALHDKGQGTGVWVIRTDGKVELRAVRVVRLEQEEAVLEGGVQPGERIVALGAHLLNPGDSVRELPAPSLALEH</sequence>
<dbReference type="InterPro" id="IPR058624">
    <property type="entry name" value="MdtA-like_HH"/>
</dbReference>
<name>A0A5J6QJ16_9GAMM</name>
<dbReference type="Proteomes" id="UP000327179">
    <property type="component" value="Chromosome"/>
</dbReference>
<dbReference type="KEGG" id="plal:FXN65_06825"/>
<feature type="domain" description="Multidrug resistance protein MdtA-like C-terminal permuted SH3" evidence="9">
    <location>
        <begin position="287"/>
        <end position="341"/>
    </location>
</feature>